<dbReference type="Pfam" id="PF22234">
    <property type="entry name" value="Rv2466c-like"/>
    <property type="match status" value="1"/>
</dbReference>
<evidence type="ECO:0000313" key="2">
    <source>
        <dbReference type="Proteomes" id="UP001250181"/>
    </source>
</evidence>
<dbReference type="EMBL" id="JAWCTQ010000001">
    <property type="protein sequence ID" value="MDT9680677.1"/>
    <property type="molecule type" value="Genomic_DNA"/>
</dbReference>
<name>A0ABU3QE78_9ACTN</name>
<comment type="caution">
    <text evidence="1">The sequence shown here is derived from an EMBL/GenBank/DDBJ whole genome shotgun (WGS) entry which is preliminary data.</text>
</comment>
<dbReference type="InterPro" id="IPR036249">
    <property type="entry name" value="Thioredoxin-like_sf"/>
</dbReference>
<protein>
    <submittedName>
        <fullName evidence="1">DsbA family protein</fullName>
    </submittedName>
</protein>
<dbReference type="Proteomes" id="UP001250181">
    <property type="component" value="Unassembled WGS sequence"/>
</dbReference>
<keyword evidence="2" id="KW-1185">Reference proteome</keyword>
<dbReference type="InterPro" id="IPR053977">
    <property type="entry name" value="Rv2466c-like"/>
</dbReference>
<reference evidence="1 2" key="1">
    <citation type="submission" date="2023-09" db="EMBL/GenBank/DDBJ databases">
        <title>Streptomyces sp. nov.: A antagonism against Alternaria gaisen Producing Streptochlin, Isolated from Tamarix root soil.</title>
        <authorList>
            <person name="Chen Y."/>
        </authorList>
    </citation>
    <scope>NUCLEOTIDE SEQUENCE [LARGE SCALE GENOMIC DNA]</scope>
    <source>
        <strain evidence="1 2">TRM76323</strain>
    </source>
</reference>
<dbReference type="RefSeq" id="WP_315875668.1">
    <property type="nucleotide sequence ID" value="NZ_JAWCTQ010000001.1"/>
</dbReference>
<organism evidence="1 2">
    <name type="scientific">Streptomyces tamarix</name>
    <dbReference type="NCBI Taxonomy" id="3078565"/>
    <lineage>
        <taxon>Bacteria</taxon>
        <taxon>Bacillati</taxon>
        <taxon>Actinomycetota</taxon>
        <taxon>Actinomycetes</taxon>
        <taxon>Kitasatosporales</taxon>
        <taxon>Streptomycetaceae</taxon>
        <taxon>Streptomyces</taxon>
    </lineage>
</organism>
<dbReference type="SUPFAM" id="SSF52833">
    <property type="entry name" value="Thioredoxin-like"/>
    <property type="match status" value="1"/>
</dbReference>
<dbReference type="Gene3D" id="3.40.30.10">
    <property type="entry name" value="Glutaredoxin"/>
    <property type="match status" value="1"/>
</dbReference>
<proteinExistence type="predicted"/>
<evidence type="ECO:0000313" key="1">
    <source>
        <dbReference type="EMBL" id="MDT9680677.1"/>
    </source>
</evidence>
<sequence>MNTTETGGTRHAPDTGTDTVDFWFDPLCPWAWITSRWITEVAEHRPLTVRWHEMSLALLNSGSEMSEQRRRMLDAYWGPVRVVAAARHAHGDDVVGPLYTALGSRLHAPDGIFAPVRDATEDTWQQVMTEAMSGTGAVVEAALRDVGLPADLAGEAGSERWDEALRASHARVPSDGLGQELIGVPTLSVNGRAAQFGPVLSEIPTGERALRLWDALRTLATDPGFFELKQCTGRPEPRTVR</sequence>
<gene>
    <name evidence="1" type="ORF">RND61_01030</name>
</gene>
<accession>A0ABU3QE78</accession>